<feature type="transmembrane region" description="Helical" evidence="1">
    <location>
        <begin position="60"/>
        <end position="79"/>
    </location>
</feature>
<keyword evidence="1" id="KW-0812">Transmembrane</keyword>
<feature type="transmembrane region" description="Helical" evidence="1">
    <location>
        <begin position="91"/>
        <end position="115"/>
    </location>
</feature>
<dbReference type="EMBL" id="DSUJ01000011">
    <property type="protein sequence ID" value="HFI92674.1"/>
    <property type="molecule type" value="Genomic_DNA"/>
</dbReference>
<comment type="caution">
    <text evidence="2">The sequence shown here is derived from an EMBL/GenBank/DDBJ whole genome shotgun (WGS) entry which is preliminary data.</text>
</comment>
<gene>
    <name evidence="2" type="ORF">ENS31_14235</name>
</gene>
<feature type="transmembrane region" description="Helical" evidence="1">
    <location>
        <begin position="6"/>
        <end position="23"/>
    </location>
</feature>
<keyword evidence="1" id="KW-0472">Membrane</keyword>
<reference evidence="2" key="1">
    <citation type="journal article" date="2020" name="mSystems">
        <title>Genome- and Community-Level Interaction Insights into Carbon Utilization and Element Cycling Functions of Hydrothermarchaeota in Hydrothermal Sediment.</title>
        <authorList>
            <person name="Zhou Z."/>
            <person name="Liu Y."/>
            <person name="Xu W."/>
            <person name="Pan J."/>
            <person name="Luo Z.H."/>
            <person name="Li M."/>
        </authorList>
    </citation>
    <scope>NUCLEOTIDE SEQUENCE [LARGE SCALE GENOMIC DNA]</scope>
    <source>
        <strain evidence="2">SpSt-479</strain>
    </source>
</reference>
<dbReference type="AlphaFoldDB" id="A0A7V3E8W0"/>
<name>A0A7V3E8W0_9BACT</name>
<organism evidence="2">
    <name type="scientific">Ignavibacterium album</name>
    <dbReference type="NCBI Taxonomy" id="591197"/>
    <lineage>
        <taxon>Bacteria</taxon>
        <taxon>Pseudomonadati</taxon>
        <taxon>Ignavibacteriota</taxon>
        <taxon>Ignavibacteria</taxon>
        <taxon>Ignavibacteriales</taxon>
        <taxon>Ignavibacteriaceae</taxon>
        <taxon>Ignavibacterium</taxon>
    </lineage>
</organism>
<proteinExistence type="predicted"/>
<evidence type="ECO:0000313" key="2">
    <source>
        <dbReference type="EMBL" id="HFI92674.1"/>
    </source>
</evidence>
<accession>A0A7V3E8W0</accession>
<keyword evidence="1" id="KW-1133">Transmembrane helix</keyword>
<protein>
    <submittedName>
        <fullName evidence="2">Uncharacterized protein</fullName>
    </submittedName>
</protein>
<sequence length="122" mass="13342">MPKFSIALGIIFIIMGLYGYFGISSESITALIPTFFGIPLLILGWLGLNDKYLKHTMHAAAVLTLLGFVGTVGGLIKFFRMIGGVEMERPAAVTVQAIMAILCLLFLIFAIKSFIDARKNKE</sequence>
<evidence type="ECO:0000256" key="1">
    <source>
        <dbReference type="SAM" id="Phobius"/>
    </source>
</evidence>
<feature type="transmembrane region" description="Helical" evidence="1">
    <location>
        <begin position="30"/>
        <end position="48"/>
    </location>
</feature>